<dbReference type="InterPro" id="IPR030922">
    <property type="entry name" value="LptF"/>
</dbReference>
<sequence>MPSITRYVLGQLVAATVFVTLALTFAIWLTQSLRLIDYIVNRGLPASTFLTFVGLLLPSFLGVVLPVACFVAALFVYHKLTMDSEMVVMRAAGLSQLQLARPAILLGVIVTLAVYSISLYFLPASFRNFKDLQHAFRSDFSAILLQEGVFTTVTDEITVYVRERSPEGELRGILVHDNRDPKKAVTMMAERGALVPSESGPRVVMENGNRQEVQPGTGRFSLLYFDRYTVELADFGNAPQARWREPKERFLHELLSPSDDRRDQRYRLELLAEGHQRIVAPLYSLVFVVIGMAALLAGEFNRRGQLKRVLAAIACVAALEGVSLALHDLASRNTAAVPAMYAAVFLSIGLGFFVLLRKPSRSGQQPAAEAEVT</sequence>
<evidence type="ECO:0000256" key="4">
    <source>
        <dbReference type="ARBA" id="ARBA00022989"/>
    </source>
</evidence>
<feature type="transmembrane region" description="Helical" evidence="6">
    <location>
        <begin position="99"/>
        <end position="122"/>
    </location>
</feature>
<comment type="subcellular location">
    <subcellularLocation>
        <location evidence="1">Cell membrane</location>
        <topology evidence="1">Multi-pass membrane protein</topology>
    </subcellularLocation>
</comment>
<evidence type="ECO:0000256" key="5">
    <source>
        <dbReference type="ARBA" id="ARBA00023136"/>
    </source>
</evidence>
<keyword evidence="8" id="KW-1185">Reference proteome</keyword>
<dbReference type="PANTHER" id="PTHR33529">
    <property type="entry name" value="SLR0882 PROTEIN-RELATED"/>
    <property type="match status" value="1"/>
</dbReference>
<evidence type="ECO:0000256" key="2">
    <source>
        <dbReference type="ARBA" id="ARBA00022475"/>
    </source>
</evidence>
<dbReference type="PANTHER" id="PTHR33529:SF6">
    <property type="entry name" value="YJGP_YJGQ FAMILY PERMEASE"/>
    <property type="match status" value="1"/>
</dbReference>
<keyword evidence="5 6" id="KW-0472">Membrane</keyword>
<evidence type="ECO:0000313" key="8">
    <source>
        <dbReference type="Proteomes" id="UP000761264"/>
    </source>
</evidence>
<proteinExistence type="predicted"/>
<dbReference type="EMBL" id="JAAQPH010000013">
    <property type="protein sequence ID" value="NIA70292.1"/>
    <property type="molecule type" value="Genomic_DNA"/>
</dbReference>
<dbReference type="AlphaFoldDB" id="A0A967EZJ8"/>
<evidence type="ECO:0000313" key="7">
    <source>
        <dbReference type="EMBL" id="NIA70292.1"/>
    </source>
</evidence>
<dbReference type="GO" id="GO:0015920">
    <property type="term" value="P:lipopolysaccharide transport"/>
    <property type="evidence" value="ECO:0007669"/>
    <property type="project" value="TreeGrafter"/>
</dbReference>
<dbReference type="GO" id="GO:0055085">
    <property type="term" value="P:transmembrane transport"/>
    <property type="evidence" value="ECO:0007669"/>
    <property type="project" value="InterPro"/>
</dbReference>
<dbReference type="Proteomes" id="UP000761264">
    <property type="component" value="Unassembled WGS sequence"/>
</dbReference>
<keyword evidence="3 6" id="KW-0812">Transmembrane</keyword>
<accession>A0A967EZJ8</accession>
<dbReference type="Pfam" id="PF03739">
    <property type="entry name" value="LptF_LptG"/>
    <property type="match status" value="1"/>
</dbReference>
<evidence type="ECO:0000256" key="1">
    <source>
        <dbReference type="ARBA" id="ARBA00004651"/>
    </source>
</evidence>
<feature type="transmembrane region" description="Helical" evidence="6">
    <location>
        <begin position="49"/>
        <end position="78"/>
    </location>
</feature>
<organism evidence="7 8">
    <name type="scientific">Pelagibius litoralis</name>
    <dbReference type="NCBI Taxonomy" id="374515"/>
    <lineage>
        <taxon>Bacteria</taxon>
        <taxon>Pseudomonadati</taxon>
        <taxon>Pseudomonadota</taxon>
        <taxon>Alphaproteobacteria</taxon>
        <taxon>Rhodospirillales</taxon>
        <taxon>Rhodovibrionaceae</taxon>
        <taxon>Pelagibius</taxon>
    </lineage>
</organism>
<evidence type="ECO:0000256" key="3">
    <source>
        <dbReference type="ARBA" id="ARBA00022692"/>
    </source>
</evidence>
<keyword evidence="4 6" id="KW-1133">Transmembrane helix</keyword>
<feature type="transmembrane region" description="Helical" evidence="6">
    <location>
        <begin position="309"/>
        <end position="327"/>
    </location>
</feature>
<feature type="transmembrane region" description="Helical" evidence="6">
    <location>
        <begin position="7"/>
        <end position="29"/>
    </location>
</feature>
<evidence type="ECO:0000256" key="6">
    <source>
        <dbReference type="SAM" id="Phobius"/>
    </source>
</evidence>
<protein>
    <submittedName>
        <fullName evidence="7">LPS export ABC transporter permease LptF</fullName>
    </submittedName>
</protein>
<dbReference type="InterPro" id="IPR005495">
    <property type="entry name" value="LptG/LptF_permease"/>
</dbReference>
<reference evidence="7" key="1">
    <citation type="submission" date="2020-03" db="EMBL/GenBank/DDBJ databases">
        <title>Genome of Pelagibius litoralis DSM 21314T.</title>
        <authorList>
            <person name="Wang G."/>
        </authorList>
    </citation>
    <scope>NUCLEOTIDE SEQUENCE</scope>
    <source>
        <strain evidence="7">DSM 21314</strain>
    </source>
</reference>
<keyword evidence="2" id="KW-1003">Cell membrane</keyword>
<dbReference type="GO" id="GO:0043190">
    <property type="term" value="C:ATP-binding cassette (ABC) transporter complex"/>
    <property type="evidence" value="ECO:0007669"/>
    <property type="project" value="InterPro"/>
</dbReference>
<feature type="transmembrane region" description="Helical" evidence="6">
    <location>
        <begin position="339"/>
        <end position="356"/>
    </location>
</feature>
<feature type="transmembrane region" description="Helical" evidence="6">
    <location>
        <begin position="278"/>
        <end position="297"/>
    </location>
</feature>
<name>A0A967EZJ8_9PROT</name>
<comment type="caution">
    <text evidence="7">The sequence shown here is derived from an EMBL/GenBank/DDBJ whole genome shotgun (WGS) entry which is preliminary data.</text>
</comment>
<dbReference type="NCBIfam" id="TIGR04407">
    <property type="entry name" value="LptF_YjgP"/>
    <property type="match status" value="1"/>
</dbReference>
<dbReference type="RefSeq" id="WP_167226744.1">
    <property type="nucleotide sequence ID" value="NZ_JAAQPH010000013.1"/>
</dbReference>
<gene>
    <name evidence="7" type="primary">lptF</name>
    <name evidence="7" type="ORF">HBA54_16920</name>
</gene>